<dbReference type="PANTHER" id="PTHR46169">
    <property type="entry name" value="DNA REPLICATION-RELATED ELEMENT FACTOR, ISOFORM A"/>
    <property type="match status" value="1"/>
</dbReference>
<dbReference type="Pfam" id="PF05699">
    <property type="entry name" value="Dimer_Tnp_hAT"/>
    <property type="match status" value="1"/>
</dbReference>
<evidence type="ECO:0000313" key="3">
    <source>
        <dbReference type="Proteomes" id="UP001160148"/>
    </source>
</evidence>
<dbReference type="PANTHER" id="PTHR46169:SF29">
    <property type="entry name" value="DNA REPLICATION-RELATED ELEMENT FACTOR, ISOFORM A"/>
    <property type="match status" value="1"/>
</dbReference>
<reference evidence="2 3" key="1">
    <citation type="submission" date="2023-01" db="EMBL/GenBank/DDBJ databases">
        <authorList>
            <person name="Whitehead M."/>
        </authorList>
    </citation>
    <scope>NUCLEOTIDE SEQUENCE [LARGE SCALE GENOMIC DNA]</scope>
</reference>
<comment type="caution">
    <text evidence="2">The sequence shown here is derived from an EMBL/GenBank/DDBJ whole genome shotgun (WGS) entry which is preliminary data.</text>
</comment>
<gene>
    <name evidence="2" type="ORF">MEUPH1_LOCUS25600</name>
</gene>
<accession>A0AAV0XUN4</accession>
<dbReference type="SUPFAM" id="SSF53098">
    <property type="entry name" value="Ribonuclease H-like"/>
    <property type="match status" value="1"/>
</dbReference>
<name>A0AAV0XUN4_9HEMI</name>
<dbReference type="AlphaFoldDB" id="A0AAV0XUN4"/>
<evidence type="ECO:0000259" key="1">
    <source>
        <dbReference type="Pfam" id="PF05699"/>
    </source>
</evidence>
<organism evidence="2 3">
    <name type="scientific">Macrosiphum euphorbiae</name>
    <name type="common">potato aphid</name>
    <dbReference type="NCBI Taxonomy" id="13131"/>
    <lineage>
        <taxon>Eukaryota</taxon>
        <taxon>Metazoa</taxon>
        <taxon>Ecdysozoa</taxon>
        <taxon>Arthropoda</taxon>
        <taxon>Hexapoda</taxon>
        <taxon>Insecta</taxon>
        <taxon>Pterygota</taxon>
        <taxon>Neoptera</taxon>
        <taxon>Paraneoptera</taxon>
        <taxon>Hemiptera</taxon>
        <taxon>Sternorrhyncha</taxon>
        <taxon>Aphidomorpha</taxon>
        <taxon>Aphidoidea</taxon>
        <taxon>Aphididae</taxon>
        <taxon>Macrosiphini</taxon>
        <taxon>Macrosiphum</taxon>
    </lineage>
</organism>
<dbReference type="InterPro" id="IPR008906">
    <property type="entry name" value="HATC_C_dom"/>
</dbReference>
<dbReference type="GO" id="GO:0006357">
    <property type="term" value="P:regulation of transcription by RNA polymerase II"/>
    <property type="evidence" value="ECO:0007669"/>
    <property type="project" value="TreeGrafter"/>
</dbReference>
<dbReference type="InterPro" id="IPR052717">
    <property type="entry name" value="Vacuolar_transposase_reg"/>
</dbReference>
<dbReference type="GO" id="GO:0046983">
    <property type="term" value="F:protein dimerization activity"/>
    <property type="evidence" value="ECO:0007669"/>
    <property type="project" value="InterPro"/>
</dbReference>
<dbReference type="InterPro" id="IPR012337">
    <property type="entry name" value="RNaseH-like_sf"/>
</dbReference>
<keyword evidence="3" id="KW-1185">Reference proteome</keyword>
<evidence type="ECO:0000313" key="2">
    <source>
        <dbReference type="EMBL" id="CAI6371612.1"/>
    </source>
</evidence>
<feature type="domain" description="HAT C-terminal dimerisation" evidence="1">
    <location>
        <begin position="175"/>
        <end position="217"/>
    </location>
</feature>
<protein>
    <recommendedName>
        <fullName evidence="1">HAT C-terminal dimerisation domain-containing protein</fullName>
    </recommendedName>
</protein>
<proteinExistence type="predicted"/>
<dbReference type="Proteomes" id="UP001160148">
    <property type="component" value="Unassembled WGS sequence"/>
</dbReference>
<dbReference type="GO" id="GO:0005634">
    <property type="term" value="C:nucleus"/>
    <property type="evidence" value="ECO:0007669"/>
    <property type="project" value="TreeGrafter"/>
</dbReference>
<dbReference type="EMBL" id="CARXXK010001014">
    <property type="protein sequence ID" value="CAI6371612.1"/>
    <property type="molecule type" value="Genomic_DNA"/>
</dbReference>
<sequence>MADRSIISILIAQKLEISEQQWLKIETLVSLLKPLQVITSLLCGEKHSPTSMVRPLLKKLLDNHLKPQDNDDQSINYFKQTIISDIKERFNLEWDSESRVSIRQIASFLDPRYNNLDHESIIARESIRSSVISLLNNTETDAHNVNTRREPSLQKSALEFLYGDDVTEVNDLTTEFQNYLAEPQLKFDLNPFDWWKSRVDKYLGIGILAKKYLSIPARVAHQ</sequence>